<comment type="caution">
    <text evidence="3">The sequence shown here is derived from an EMBL/GenBank/DDBJ whole genome shotgun (WGS) entry which is preliminary data.</text>
</comment>
<dbReference type="Pfam" id="PF02170">
    <property type="entry name" value="PAZ"/>
    <property type="match status" value="1"/>
</dbReference>
<dbReference type="GO" id="GO:0003723">
    <property type="term" value="F:RNA binding"/>
    <property type="evidence" value="ECO:0007669"/>
    <property type="project" value="InterPro"/>
</dbReference>
<evidence type="ECO:0000256" key="1">
    <source>
        <dbReference type="SAM" id="MobiDB-lite"/>
    </source>
</evidence>
<dbReference type="EMBL" id="LGRX02032765">
    <property type="protein sequence ID" value="KAK3243578.1"/>
    <property type="molecule type" value="Genomic_DNA"/>
</dbReference>
<dbReference type="CDD" id="cd02846">
    <property type="entry name" value="PAZ_argonaute_like"/>
    <property type="match status" value="1"/>
</dbReference>
<dbReference type="SMART" id="SM01163">
    <property type="entry name" value="DUF1785"/>
    <property type="match status" value="1"/>
</dbReference>
<evidence type="ECO:0000313" key="4">
    <source>
        <dbReference type="Proteomes" id="UP001190700"/>
    </source>
</evidence>
<dbReference type="PROSITE" id="PS50821">
    <property type="entry name" value="PAZ"/>
    <property type="match status" value="1"/>
</dbReference>
<gene>
    <name evidence="3" type="ORF">CYMTET_46787</name>
</gene>
<dbReference type="Pfam" id="PF08699">
    <property type="entry name" value="ArgoL1"/>
    <property type="match status" value="1"/>
</dbReference>
<dbReference type="PANTHER" id="PTHR22891">
    <property type="entry name" value="EUKARYOTIC TRANSLATION INITIATION FACTOR 2C"/>
    <property type="match status" value="1"/>
</dbReference>
<dbReference type="AlphaFoldDB" id="A0AAE0EWZ0"/>
<feature type="domain" description="PAZ" evidence="2">
    <location>
        <begin position="428"/>
        <end position="534"/>
    </location>
</feature>
<dbReference type="InterPro" id="IPR036085">
    <property type="entry name" value="PAZ_dom_sf"/>
</dbReference>
<reference evidence="3 4" key="1">
    <citation type="journal article" date="2015" name="Genome Biol. Evol.">
        <title>Comparative Genomics of a Bacterivorous Green Alga Reveals Evolutionary Causalities and Consequences of Phago-Mixotrophic Mode of Nutrition.</title>
        <authorList>
            <person name="Burns J.A."/>
            <person name="Paasch A."/>
            <person name="Narechania A."/>
            <person name="Kim E."/>
        </authorList>
    </citation>
    <scope>NUCLEOTIDE SEQUENCE [LARGE SCALE GENOMIC DNA]</scope>
    <source>
        <strain evidence="3 4">PLY_AMNH</strain>
    </source>
</reference>
<proteinExistence type="predicted"/>
<dbReference type="InterPro" id="IPR003100">
    <property type="entry name" value="PAZ_dom"/>
</dbReference>
<keyword evidence="4" id="KW-1185">Reference proteome</keyword>
<name>A0AAE0EWZ0_9CHLO</name>
<accession>A0AAE0EWZ0</accession>
<dbReference type="SUPFAM" id="SSF101690">
    <property type="entry name" value="PAZ domain"/>
    <property type="match status" value="1"/>
</dbReference>
<dbReference type="Proteomes" id="UP001190700">
    <property type="component" value="Unassembled WGS sequence"/>
</dbReference>
<dbReference type="InterPro" id="IPR014811">
    <property type="entry name" value="ArgoL1"/>
</dbReference>
<protein>
    <recommendedName>
        <fullName evidence="2">PAZ domain-containing protein</fullName>
    </recommendedName>
</protein>
<evidence type="ECO:0000313" key="3">
    <source>
        <dbReference type="EMBL" id="KAK3243578.1"/>
    </source>
</evidence>
<dbReference type="Gene3D" id="2.170.260.10">
    <property type="entry name" value="paz domain"/>
    <property type="match status" value="1"/>
</dbReference>
<organism evidence="3 4">
    <name type="scientific">Cymbomonas tetramitiformis</name>
    <dbReference type="NCBI Taxonomy" id="36881"/>
    <lineage>
        <taxon>Eukaryota</taxon>
        <taxon>Viridiplantae</taxon>
        <taxon>Chlorophyta</taxon>
        <taxon>Pyramimonadophyceae</taxon>
        <taxon>Pyramimonadales</taxon>
        <taxon>Pyramimonadaceae</taxon>
        <taxon>Cymbomonas</taxon>
    </lineage>
</organism>
<dbReference type="Pfam" id="PF16486">
    <property type="entry name" value="ArgoN"/>
    <property type="match status" value="1"/>
</dbReference>
<sequence length="609" mass="65418">MNAVQVVNREQRLEYTTMSEEQYNVYDRAGGSGYEGKGKGGGKGYDMKGGKGEGKGVKGGYEGGKGFEGGKGGYEGGKGKGEQKGGKGGYEGGKGDYKGGKGGYEGGKGEYKGGKGAYEGYEGGKGDYKGGKGGYEGYEGGKGEYKGGKGGYEGGKGDYKGGKPAKELADMMMDKASALQALQGRDVARPARLAFGKVGGALTITVNHFRLECSAKVAFHFDVHISRGADAVPRIGPAEDPDLDLAPILAEEVLRRLMAAVALQAQWGDAWAYDGRKNVVSAVDLLGGGPSLTFASSVDSGRGRPENFQVVVSRANCIDLSLLQQFCDPLRSSDMPIPQLALQAIDIVLKHHVGMKEGWYIKGKSNNQVFPPQDYRKALGDAMELWTGYSQTIRASQCGLTVNQDMASAAFIKDGEVLPLLLQELNVRSPEVLERNFNPNLLRAATRTLAGLQMQQTNIKYPRSFKCKAVDRVPATEAMFICKRKGDEVGEEMSVAQYFGSMYGGLQFPRLPCIDLGTKHKQRLVPMEFCMVVKGQRKGKLDAAQTAELIRDAARAPSQRKDTIMANLRKANLVSDPTCLEFGLQVSSEVPGSQPVQDLRSLSSIIPIR</sequence>
<feature type="region of interest" description="Disordered" evidence="1">
    <location>
        <begin position="72"/>
        <end position="92"/>
    </location>
</feature>
<dbReference type="InterPro" id="IPR032474">
    <property type="entry name" value="Argonaute_N"/>
</dbReference>
<evidence type="ECO:0000259" key="2">
    <source>
        <dbReference type="PROSITE" id="PS50821"/>
    </source>
</evidence>